<dbReference type="SUPFAM" id="SSF52058">
    <property type="entry name" value="L domain-like"/>
    <property type="match status" value="2"/>
</dbReference>
<dbReference type="Pfam" id="PF13855">
    <property type="entry name" value="LRR_8"/>
    <property type="match status" value="1"/>
</dbReference>
<keyword evidence="3" id="KW-0812">Transmembrane</keyword>
<proteinExistence type="predicted"/>
<evidence type="ECO:0000256" key="1">
    <source>
        <dbReference type="ARBA" id="ARBA00004370"/>
    </source>
</evidence>
<keyword evidence="5" id="KW-1133">Transmembrane helix</keyword>
<keyword evidence="8" id="KW-1185">Reference proteome</keyword>
<sequence length="470" mass="48744">MSQTSTAPAAECNVLLSTGVITSLSQCCTDFNSHQCEAGHVQYIYVFGDPATLDSRLTAFAALPGLTGLNAAVNPPAGAPAPVPDSIGKLTGLKTLFLRPNSDTSGFSGLPASFINLVNLENLELYNNAFSTSLFDVLSKLPKLTGLTISRNNFNAPIPASIGNMRTLKSLTLKGSGLAGSIPNEMGSLAGLLSLDLTGNQLSGSIPDSFSGLKNLSSLTLASNKLSGPVTAALADFSNLGQIDLSQNQFTGPIPASLAGLKHLNIFDFSNNQLSGPIPNSIVAVKFLRSLTLANNALTALPANFSGIAGADTIDFSNNQLSGSASSLKTLSGVTNVIISHNKLSGSILEACKLMPFKTLYLDMSFNNFEGDMTGCFTDDHRLANLFINDNPNLYGATNFTSSTYLTKCNFANTKVCAQDKKFQDLCQATCIGTPVIGGKSGNSAARAAGSMAGVVLTLLAAVSAAMLVA</sequence>
<keyword evidence="4" id="KW-0677">Repeat</keyword>
<evidence type="ECO:0000256" key="3">
    <source>
        <dbReference type="ARBA" id="ARBA00022692"/>
    </source>
</evidence>
<evidence type="ECO:0000313" key="7">
    <source>
        <dbReference type="EMBL" id="KAL2911227.1"/>
    </source>
</evidence>
<dbReference type="Proteomes" id="UP001527925">
    <property type="component" value="Unassembled WGS sequence"/>
</dbReference>
<evidence type="ECO:0000256" key="4">
    <source>
        <dbReference type="ARBA" id="ARBA00022737"/>
    </source>
</evidence>
<keyword evidence="6" id="KW-0472">Membrane</keyword>
<protein>
    <recommendedName>
        <fullName evidence="9">L domain-like protein</fullName>
    </recommendedName>
</protein>
<dbReference type="InterPro" id="IPR001611">
    <property type="entry name" value="Leu-rich_rpt"/>
</dbReference>
<dbReference type="SMART" id="SM00369">
    <property type="entry name" value="LRR_TYP"/>
    <property type="match status" value="5"/>
</dbReference>
<gene>
    <name evidence="7" type="ORF">HK105_209312</name>
</gene>
<dbReference type="InterPro" id="IPR003591">
    <property type="entry name" value="Leu-rich_rpt_typical-subtyp"/>
</dbReference>
<organism evidence="7 8">
    <name type="scientific">Polyrhizophydium stewartii</name>
    <dbReference type="NCBI Taxonomy" id="2732419"/>
    <lineage>
        <taxon>Eukaryota</taxon>
        <taxon>Fungi</taxon>
        <taxon>Fungi incertae sedis</taxon>
        <taxon>Chytridiomycota</taxon>
        <taxon>Chytridiomycota incertae sedis</taxon>
        <taxon>Chytridiomycetes</taxon>
        <taxon>Rhizophydiales</taxon>
        <taxon>Rhizophydiales incertae sedis</taxon>
        <taxon>Polyrhizophydium</taxon>
    </lineage>
</organism>
<evidence type="ECO:0000256" key="6">
    <source>
        <dbReference type="ARBA" id="ARBA00023136"/>
    </source>
</evidence>
<reference evidence="7 8" key="1">
    <citation type="submission" date="2023-09" db="EMBL/GenBank/DDBJ databases">
        <title>Pangenome analysis of Batrachochytrium dendrobatidis and related Chytrids.</title>
        <authorList>
            <person name="Yacoub M.N."/>
            <person name="Stajich J.E."/>
            <person name="James T.Y."/>
        </authorList>
    </citation>
    <scope>NUCLEOTIDE SEQUENCE [LARGE SCALE GENOMIC DNA]</scope>
    <source>
        <strain evidence="7 8">JEL0888</strain>
    </source>
</reference>
<dbReference type="PANTHER" id="PTHR27008:SF499">
    <property type="entry name" value="OS06G0581500 PROTEIN"/>
    <property type="match status" value="1"/>
</dbReference>
<dbReference type="InterPro" id="IPR032675">
    <property type="entry name" value="LRR_dom_sf"/>
</dbReference>
<comment type="caution">
    <text evidence="7">The sequence shown here is derived from an EMBL/GenBank/DDBJ whole genome shotgun (WGS) entry which is preliminary data.</text>
</comment>
<dbReference type="InterPro" id="IPR051809">
    <property type="entry name" value="Plant_receptor-like_S/T_kinase"/>
</dbReference>
<evidence type="ECO:0000256" key="2">
    <source>
        <dbReference type="ARBA" id="ARBA00022614"/>
    </source>
</evidence>
<keyword evidence="2" id="KW-0433">Leucine-rich repeat</keyword>
<dbReference type="Gene3D" id="3.80.10.10">
    <property type="entry name" value="Ribonuclease Inhibitor"/>
    <property type="match status" value="3"/>
</dbReference>
<name>A0ABR4MVC1_9FUNG</name>
<accession>A0ABR4MVC1</accession>
<comment type="subcellular location">
    <subcellularLocation>
        <location evidence="1">Membrane</location>
    </subcellularLocation>
</comment>
<evidence type="ECO:0008006" key="9">
    <source>
        <dbReference type="Google" id="ProtNLM"/>
    </source>
</evidence>
<dbReference type="EMBL" id="JADGIZ020000135">
    <property type="protein sequence ID" value="KAL2911227.1"/>
    <property type="molecule type" value="Genomic_DNA"/>
</dbReference>
<dbReference type="PANTHER" id="PTHR27008">
    <property type="entry name" value="OS04G0122200 PROTEIN"/>
    <property type="match status" value="1"/>
</dbReference>
<dbReference type="Pfam" id="PF00560">
    <property type="entry name" value="LRR_1"/>
    <property type="match status" value="2"/>
</dbReference>
<evidence type="ECO:0000313" key="8">
    <source>
        <dbReference type="Proteomes" id="UP001527925"/>
    </source>
</evidence>
<evidence type="ECO:0000256" key="5">
    <source>
        <dbReference type="ARBA" id="ARBA00022989"/>
    </source>
</evidence>